<protein>
    <submittedName>
        <fullName evidence="4">IucA/IucC family siderophore biosynthesis protein</fullName>
    </submittedName>
</protein>
<dbReference type="AlphaFoldDB" id="A0A4Z0L463"/>
<dbReference type="GO" id="GO:0016881">
    <property type="term" value="F:acid-amino acid ligase activity"/>
    <property type="evidence" value="ECO:0007669"/>
    <property type="project" value="UniProtKB-ARBA"/>
</dbReference>
<dbReference type="InterPro" id="IPR037455">
    <property type="entry name" value="LucA/IucC-like"/>
</dbReference>
<dbReference type="EMBL" id="SRLH01000007">
    <property type="protein sequence ID" value="TGD57019.1"/>
    <property type="molecule type" value="Genomic_DNA"/>
</dbReference>
<dbReference type="Pfam" id="PF06276">
    <property type="entry name" value="FhuF"/>
    <property type="match status" value="1"/>
</dbReference>
<evidence type="ECO:0000256" key="1">
    <source>
        <dbReference type="ARBA" id="ARBA00004924"/>
    </source>
</evidence>
<feature type="domain" description="Aerobactin siderophore biosynthesis IucA/IucC-like C-terminal" evidence="3">
    <location>
        <begin position="420"/>
        <end position="577"/>
    </location>
</feature>
<dbReference type="OrthoDB" id="495728at2"/>
<dbReference type="Gene3D" id="1.10.510.40">
    <property type="match status" value="1"/>
</dbReference>
<feature type="domain" description="Aerobactin siderophore biosynthesis IucA/IucC N-terminal" evidence="2">
    <location>
        <begin position="149"/>
        <end position="398"/>
    </location>
</feature>
<sequence>MTAHNNYMPSESIRHLTTENWDKATLLLLRKTISEFAHEFLLLPELTSREGSWGNYKIRNVDKTIEYRFQSQILNLNHWNIKTNSIQKYVSGQQAKVSLPDFILEFQENLGIAAELLPTYLEEITSTIYSKAYMIASEGFTSEALADQDYQTIEHAMTEGHPCFVANSGRIGFNAIDYDTYAPEAFKPIQLLWLAGHKSRAVFSGTKTVDYSFLIQQELDQKDVDGFDSVLAGKGLDSSEYYYFPVHPWQWHNKLALVFAADIAENLLVYLGYGSDSYAAQQSIRTFFNTSHPEKFYAKTALSILNMGFMRGLSPYYMESTPVITEWIAGLVENDPYLQQKGFTLLGEVATLGYRNFLYEKLGRSIPHNKMLATLWRESPIPKLNKGQNLMTMAALLHVDQSGKALVPYLIQKSGLTAGQWVKKYLEAYLSPLIHCFYHHEMVFMPHGENLILVMENHTPVKTIMKDITEEVMVFNPEIPLPEKAKRIYVDIPEELKILCIFNDVFDFYFRFLAHILYEQAGVPEHYFWKWVADCINDYQAQNPQLANRFRKYDLFMPEFDCCCLNRLQLKNNKQMLDLAEPVKSLQFVGKLTNPIAVFKLVNS</sequence>
<dbReference type="Gene3D" id="6.10.250.3370">
    <property type="match status" value="1"/>
</dbReference>
<name>A0A4Z0L463_9FLAO</name>
<evidence type="ECO:0000313" key="5">
    <source>
        <dbReference type="Proteomes" id="UP000297407"/>
    </source>
</evidence>
<evidence type="ECO:0000259" key="2">
    <source>
        <dbReference type="Pfam" id="PF04183"/>
    </source>
</evidence>
<evidence type="ECO:0000259" key="3">
    <source>
        <dbReference type="Pfam" id="PF06276"/>
    </source>
</evidence>
<dbReference type="PANTHER" id="PTHR34384">
    <property type="entry name" value="L-2,3-DIAMINOPROPANOATE--CITRATE LIGASE"/>
    <property type="match status" value="1"/>
</dbReference>
<dbReference type="GO" id="GO:0019290">
    <property type="term" value="P:siderophore biosynthetic process"/>
    <property type="evidence" value="ECO:0007669"/>
    <property type="project" value="InterPro"/>
</dbReference>
<reference evidence="4 5" key="1">
    <citation type="submission" date="2019-04" db="EMBL/GenBank/DDBJ databases">
        <title>Flavobacterium sp. strain DS2-A Genome sequencing and assembly.</title>
        <authorList>
            <person name="Kim I."/>
        </authorList>
    </citation>
    <scope>NUCLEOTIDE SEQUENCE [LARGE SCALE GENOMIC DNA]</scope>
    <source>
        <strain evidence="4 5">DS2-A</strain>
    </source>
</reference>
<gene>
    <name evidence="4" type="ORF">E4635_12680</name>
</gene>
<comment type="pathway">
    <text evidence="1">Siderophore biosynthesis.</text>
</comment>
<accession>A0A4Z0L463</accession>
<comment type="caution">
    <text evidence="4">The sequence shown here is derived from an EMBL/GenBank/DDBJ whole genome shotgun (WGS) entry which is preliminary data.</text>
</comment>
<dbReference type="RefSeq" id="WP_135527073.1">
    <property type="nucleotide sequence ID" value="NZ_SRLH01000007.1"/>
</dbReference>
<evidence type="ECO:0000313" key="4">
    <source>
        <dbReference type="EMBL" id="TGD57019.1"/>
    </source>
</evidence>
<dbReference type="InterPro" id="IPR022770">
    <property type="entry name" value="IucA/IucC-like_C"/>
</dbReference>
<dbReference type="InterPro" id="IPR007310">
    <property type="entry name" value="Aerobactin_biosyn_IucA/IucC_N"/>
</dbReference>
<proteinExistence type="predicted"/>
<dbReference type="Proteomes" id="UP000297407">
    <property type="component" value="Unassembled WGS sequence"/>
</dbReference>
<dbReference type="Gene3D" id="3.30.310.280">
    <property type="match status" value="1"/>
</dbReference>
<dbReference type="PANTHER" id="PTHR34384:SF6">
    <property type="entry name" value="STAPHYLOFERRIN B SYNTHASE"/>
    <property type="match status" value="1"/>
</dbReference>
<organism evidence="4 5">
    <name type="scientific">Flavobacterium humi</name>
    <dbReference type="NCBI Taxonomy" id="2562683"/>
    <lineage>
        <taxon>Bacteria</taxon>
        <taxon>Pseudomonadati</taxon>
        <taxon>Bacteroidota</taxon>
        <taxon>Flavobacteriia</taxon>
        <taxon>Flavobacteriales</taxon>
        <taxon>Flavobacteriaceae</taxon>
        <taxon>Flavobacterium</taxon>
    </lineage>
</organism>
<keyword evidence="5" id="KW-1185">Reference proteome</keyword>
<dbReference type="Pfam" id="PF04183">
    <property type="entry name" value="IucA_IucC"/>
    <property type="match status" value="1"/>
</dbReference>